<evidence type="ECO:0000313" key="3">
    <source>
        <dbReference type="Proteomes" id="UP000245910"/>
    </source>
</evidence>
<protein>
    <submittedName>
        <fullName evidence="2">Uncharacterized protein</fullName>
    </submittedName>
</protein>
<feature type="region of interest" description="Disordered" evidence="1">
    <location>
        <begin position="33"/>
        <end position="56"/>
    </location>
</feature>
<accession>A0A2L2TG10</accession>
<dbReference type="AlphaFoldDB" id="A0A2L2TG10"/>
<name>A0A2L2TG10_9HYPO</name>
<organism evidence="2 3">
    <name type="scientific">Fusarium venenatum</name>
    <dbReference type="NCBI Taxonomy" id="56646"/>
    <lineage>
        <taxon>Eukaryota</taxon>
        <taxon>Fungi</taxon>
        <taxon>Dikarya</taxon>
        <taxon>Ascomycota</taxon>
        <taxon>Pezizomycotina</taxon>
        <taxon>Sordariomycetes</taxon>
        <taxon>Hypocreomycetidae</taxon>
        <taxon>Hypocreales</taxon>
        <taxon>Nectriaceae</taxon>
        <taxon>Fusarium</taxon>
    </lineage>
</organism>
<evidence type="ECO:0000313" key="2">
    <source>
        <dbReference type="EMBL" id="CEI69914.1"/>
    </source>
</evidence>
<keyword evidence="3" id="KW-1185">Reference proteome</keyword>
<proteinExistence type="predicted"/>
<dbReference type="EMBL" id="LN649231">
    <property type="protein sequence ID" value="CEI69914.1"/>
    <property type="molecule type" value="Genomic_DNA"/>
</dbReference>
<reference evidence="3" key="1">
    <citation type="submission" date="2014-10" db="EMBL/GenBank/DDBJ databases">
        <authorList>
            <person name="King R."/>
        </authorList>
    </citation>
    <scope>NUCLEOTIDE SEQUENCE [LARGE SCALE GENOMIC DNA]</scope>
    <source>
        <strain evidence="3">A3/5</strain>
    </source>
</reference>
<evidence type="ECO:0000256" key="1">
    <source>
        <dbReference type="SAM" id="MobiDB-lite"/>
    </source>
</evidence>
<dbReference type="Proteomes" id="UP000245910">
    <property type="component" value="Chromosome III"/>
</dbReference>
<sequence>MVGRQLVEHCNSENSLSFKTEKAIDLPNLCQNSCQGTGTDESSQRHGPASAGGTPVTEHAIVGAMPWYLAGVRMLSEMAPDGTWQGSPGEGRAPWLLLAEAL</sequence>